<keyword evidence="4" id="KW-1185">Reference proteome</keyword>
<dbReference type="Gene3D" id="2.130.10.130">
    <property type="entry name" value="Integrin alpha, N-terminal"/>
    <property type="match status" value="1"/>
</dbReference>
<reference evidence="3 4" key="1">
    <citation type="submission" date="2016-02" db="EMBL/GenBank/DDBJ databases">
        <authorList>
            <person name="Wen L."/>
            <person name="He K."/>
            <person name="Yang H."/>
        </authorList>
    </citation>
    <scope>NUCLEOTIDE SEQUENCE [LARGE SCALE GENOMIC DNA]</scope>
    <source>
        <strain evidence="3 4">CZ1127</strain>
    </source>
</reference>
<dbReference type="EMBL" id="CP014224">
    <property type="protein sequence ID" value="ANW96627.1"/>
    <property type="molecule type" value="Genomic_DNA"/>
</dbReference>
<dbReference type="Pfam" id="PF13517">
    <property type="entry name" value="FG-GAP_3"/>
    <property type="match status" value="2"/>
</dbReference>
<gene>
    <name evidence="3" type="ORF">AXE80_10215</name>
</gene>
<evidence type="ECO:0000313" key="4">
    <source>
        <dbReference type="Proteomes" id="UP000092967"/>
    </source>
</evidence>
<proteinExistence type="predicted"/>
<dbReference type="OrthoDB" id="9816120at2"/>
<dbReference type="PANTHER" id="PTHR16026:SF0">
    <property type="entry name" value="CARTILAGE ACIDIC PROTEIN 1"/>
    <property type="match status" value="1"/>
</dbReference>
<protein>
    <recommendedName>
        <fullName evidence="2">ASPIC/UnbV domain-containing protein</fullName>
    </recommendedName>
</protein>
<evidence type="ECO:0000256" key="1">
    <source>
        <dbReference type="ARBA" id="ARBA00022729"/>
    </source>
</evidence>
<dbReference type="AlphaFoldDB" id="A0A1B1Y7A6"/>
<dbReference type="InterPro" id="IPR011519">
    <property type="entry name" value="UnbV_ASPIC"/>
</dbReference>
<evidence type="ECO:0000313" key="3">
    <source>
        <dbReference type="EMBL" id="ANW96627.1"/>
    </source>
</evidence>
<keyword evidence="1" id="KW-0732">Signal</keyword>
<name>A0A1B1Y7A6_9FLAO</name>
<dbReference type="STRING" id="1790137.AXE80_10215"/>
<feature type="domain" description="ASPIC/UnbV" evidence="2">
    <location>
        <begin position="556"/>
        <end position="620"/>
    </location>
</feature>
<dbReference type="Proteomes" id="UP000092967">
    <property type="component" value="Chromosome"/>
</dbReference>
<dbReference type="InterPro" id="IPR028994">
    <property type="entry name" value="Integrin_alpha_N"/>
</dbReference>
<dbReference type="Pfam" id="PF07593">
    <property type="entry name" value="UnbV_ASPIC"/>
    <property type="match status" value="1"/>
</dbReference>
<organism evidence="3 4">
    <name type="scientific">Wenyingzhuangia fucanilytica</name>
    <dbReference type="NCBI Taxonomy" id="1790137"/>
    <lineage>
        <taxon>Bacteria</taxon>
        <taxon>Pseudomonadati</taxon>
        <taxon>Bacteroidota</taxon>
        <taxon>Flavobacteriia</taxon>
        <taxon>Flavobacteriales</taxon>
        <taxon>Flavobacteriaceae</taxon>
        <taxon>Wenyingzhuangia</taxon>
    </lineage>
</organism>
<dbReference type="InterPro" id="IPR027039">
    <property type="entry name" value="Crtac1"/>
</dbReference>
<dbReference type="SUPFAM" id="SSF69318">
    <property type="entry name" value="Integrin alpha N-terminal domain"/>
    <property type="match status" value="2"/>
</dbReference>
<accession>A0A1B1Y7A6</accession>
<dbReference type="KEGG" id="wfu:AXE80_10215"/>
<evidence type="ECO:0000259" key="2">
    <source>
        <dbReference type="Pfam" id="PF07593"/>
    </source>
</evidence>
<dbReference type="RefSeq" id="WP_068826951.1">
    <property type="nucleotide sequence ID" value="NZ_CP014224.1"/>
</dbReference>
<dbReference type="PANTHER" id="PTHR16026">
    <property type="entry name" value="CARTILAGE ACIDIC PROTEIN 1"/>
    <property type="match status" value="1"/>
</dbReference>
<sequence>MKTLKYKDTTVLAFIMVVSTQIFTNCMAQKQTSIVEPVFSENANVISLEDRSRRKFDNAVIADLDQDGYLDLLLTEHSRRVELFWNNKGTFEQGEPFIFGDTHGIAVGDYDFDGRIDILVQPGGGDGKNPRRLGYYHVNKDRSIIGGDDFKHFEGSRGRAVKFIDNDHNGSLDLVTSAFPTIKALDHGNRLYKSDTKETFKFINYLPHGDRFGIRTTLTNYNNDNHTDILFYGGKKTIVAKGEPGLAFKNTTQDVLSDLSKISLVNSISEIDFDNDGDFDLFLTRSKHPFDSESDYDEKNNTFYFFARRTAFDYNNLKIEGNLIIENLQMAYPHFDVFLGAKKNKWQRTDDNHGSHNLTLTPNDAKGWPKETSKKGLYIGYLGDGLWRISGHTDSPTSAVIHNVMTKPKTIPLKNLPAKLFENIGGKFIDVSTKYGIDIKEQTTSAAIGDFNNDGWSDIFVLRYGNPAQETKQVLYLNQKGKKFVRTKTHGIVTKELGATGMGADAFDYDKDGDLDIIYANERGKWHLFTNNSTLNSYKYIEVNIGNSPSGKATPVGAILTIHAEGNIYKRIVGQTSSSYSHSNNTYLHVGLGDCKEIDKAEVIWSNDEKVTLKINQLNKIYSVGKQP</sequence>
<dbReference type="InterPro" id="IPR013517">
    <property type="entry name" value="FG-GAP"/>
</dbReference>